<dbReference type="Pfam" id="PF04023">
    <property type="entry name" value="FeoA"/>
    <property type="match status" value="1"/>
</dbReference>
<keyword evidence="4" id="KW-1185">Reference proteome</keyword>
<gene>
    <name evidence="3" type="ORF">GRI40_07465</name>
</gene>
<dbReference type="EMBL" id="WTZA01000001">
    <property type="protein sequence ID" value="MXO75051.1"/>
    <property type="molecule type" value="Genomic_DNA"/>
</dbReference>
<keyword evidence="1" id="KW-0408">Iron</keyword>
<dbReference type="GO" id="GO:0046914">
    <property type="term" value="F:transition metal ion binding"/>
    <property type="evidence" value="ECO:0007669"/>
    <property type="project" value="InterPro"/>
</dbReference>
<dbReference type="Proteomes" id="UP000439522">
    <property type="component" value="Unassembled WGS sequence"/>
</dbReference>
<dbReference type="OrthoDB" id="7173531at2"/>
<dbReference type="Gene3D" id="2.30.30.90">
    <property type="match status" value="1"/>
</dbReference>
<dbReference type="RefSeq" id="WP_160610742.1">
    <property type="nucleotide sequence ID" value="NZ_WTZA01000001.1"/>
</dbReference>
<dbReference type="SUPFAM" id="SSF50037">
    <property type="entry name" value="C-terminal domain of transcriptional repressors"/>
    <property type="match status" value="1"/>
</dbReference>
<sequence>MTLEGLERGHRARIVAIDWSRLPREDAARLRALGLDEGARVAVAHRGVLGGRDPLAVMVGRMTVAVRRVHAAAMEIEPL</sequence>
<reference evidence="3 4" key="1">
    <citation type="submission" date="2019-12" db="EMBL/GenBank/DDBJ databases">
        <title>Genomic-based taxomic classification of the family Erythrobacteraceae.</title>
        <authorList>
            <person name="Xu L."/>
        </authorList>
    </citation>
    <scope>NUCLEOTIDE SEQUENCE [LARGE SCALE GENOMIC DNA]</scope>
    <source>
        <strain evidence="3 4">100921-2</strain>
    </source>
</reference>
<dbReference type="AlphaFoldDB" id="A0A6I4TCJ5"/>
<proteinExistence type="predicted"/>
<feature type="domain" description="Ferrous iron transporter FeoA-like" evidence="2">
    <location>
        <begin position="1"/>
        <end position="78"/>
    </location>
</feature>
<dbReference type="InterPro" id="IPR007167">
    <property type="entry name" value="Fe-transptr_FeoA-like"/>
</dbReference>
<dbReference type="SMART" id="SM00899">
    <property type="entry name" value="FeoA"/>
    <property type="match status" value="1"/>
</dbReference>
<dbReference type="InterPro" id="IPR038157">
    <property type="entry name" value="FeoA_core_dom"/>
</dbReference>
<evidence type="ECO:0000313" key="4">
    <source>
        <dbReference type="Proteomes" id="UP000439522"/>
    </source>
</evidence>
<comment type="caution">
    <text evidence="3">The sequence shown here is derived from an EMBL/GenBank/DDBJ whole genome shotgun (WGS) entry which is preliminary data.</text>
</comment>
<organism evidence="3 4">
    <name type="scientific">Tsuneonella aeria</name>
    <dbReference type="NCBI Taxonomy" id="1837929"/>
    <lineage>
        <taxon>Bacteria</taxon>
        <taxon>Pseudomonadati</taxon>
        <taxon>Pseudomonadota</taxon>
        <taxon>Alphaproteobacteria</taxon>
        <taxon>Sphingomonadales</taxon>
        <taxon>Erythrobacteraceae</taxon>
        <taxon>Tsuneonella</taxon>
    </lineage>
</organism>
<name>A0A6I4TCJ5_9SPHN</name>
<protein>
    <submittedName>
        <fullName evidence="3">Ferrous iron transport protein A</fullName>
    </submittedName>
</protein>
<dbReference type="InterPro" id="IPR008988">
    <property type="entry name" value="Transcriptional_repressor_C"/>
</dbReference>
<evidence type="ECO:0000259" key="2">
    <source>
        <dbReference type="SMART" id="SM00899"/>
    </source>
</evidence>
<evidence type="ECO:0000256" key="1">
    <source>
        <dbReference type="ARBA" id="ARBA00023004"/>
    </source>
</evidence>
<evidence type="ECO:0000313" key="3">
    <source>
        <dbReference type="EMBL" id="MXO75051.1"/>
    </source>
</evidence>
<accession>A0A6I4TCJ5</accession>